<dbReference type="InterPro" id="IPR003439">
    <property type="entry name" value="ABC_transporter-like_ATP-bd"/>
</dbReference>
<accession>A0A814F622</accession>
<evidence type="ECO:0000256" key="8">
    <source>
        <dbReference type="ARBA" id="ARBA00022989"/>
    </source>
</evidence>
<feature type="transmembrane region" description="Helical" evidence="11">
    <location>
        <begin position="229"/>
        <end position="251"/>
    </location>
</feature>
<evidence type="ECO:0000256" key="9">
    <source>
        <dbReference type="ARBA" id="ARBA00023136"/>
    </source>
</evidence>
<dbReference type="InterPro" id="IPR050173">
    <property type="entry name" value="ABC_transporter_C-like"/>
</dbReference>
<evidence type="ECO:0000256" key="7">
    <source>
        <dbReference type="ARBA" id="ARBA00022840"/>
    </source>
</evidence>
<protein>
    <submittedName>
        <fullName evidence="14">Uncharacterized protein</fullName>
    </submittedName>
</protein>
<evidence type="ECO:0000256" key="6">
    <source>
        <dbReference type="ARBA" id="ARBA00022741"/>
    </source>
</evidence>
<feature type="transmembrane region" description="Helical" evidence="11">
    <location>
        <begin position="772"/>
        <end position="798"/>
    </location>
</feature>
<dbReference type="FunFam" id="1.20.1560.10:FF:000013">
    <property type="entry name" value="ABC transporter C family member 2"/>
    <property type="match status" value="1"/>
</dbReference>
<dbReference type="Pfam" id="PF00664">
    <property type="entry name" value="ABC_membrane"/>
    <property type="match status" value="2"/>
</dbReference>
<dbReference type="OrthoDB" id="6500128at2759"/>
<dbReference type="PROSITE" id="PS50929">
    <property type="entry name" value="ABC_TM1F"/>
    <property type="match status" value="2"/>
</dbReference>
<feature type="domain" description="ABC transporter" evidence="12">
    <location>
        <begin position="421"/>
        <end position="641"/>
    </location>
</feature>
<evidence type="ECO:0000313" key="14">
    <source>
        <dbReference type="EMBL" id="CAF0978743.1"/>
    </source>
</evidence>
<feature type="transmembrane region" description="Helical" evidence="11">
    <location>
        <begin position="125"/>
        <end position="145"/>
    </location>
</feature>
<dbReference type="GO" id="GO:0016020">
    <property type="term" value="C:membrane"/>
    <property type="evidence" value="ECO:0007669"/>
    <property type="project" value="UniProtKB-SubCell"/>
</dbReference>
<dbReference type="EMBL" id="CAJNOJ010000055">
    <property type="protein sequence ID" value="CAF0978743.1"/>
    <property type="molecule type" value="Genomic_DNA"/>
</dbReference>
<feature type="domain" description="ABC transmembrane type-1" evidence="13">
    <location>
        <begin position="774"/>
        <end position="1015"/>
    </location>
</feature>
<dbReference type="Gene3D" id="3.40.50.300">
    <property type="entry name" value="P-loop containing nucleotide triphosphate hydrolases"/>
    <property type="match status" value="2"/>
</dbReference>
<feature type="transmembrane region" description="Helical" evidence="11">
    <location>
        <begin position="200"/>
        <end position="223"/>
    </location>
</feature>
<dbReference type="PROSITE" id="PS50893">
    <property type="entry name" value="ABC_TRANSPORTER_2"/>
    <property type="match status" value="2"/>
</dbReference>
<dbReference type="SUPFAM" id="SSF90123">
    <property type="entry name" value="ABC transporter transmembrane region"/>
    <property type="match status" value="2"/>
</dbReference>
<reference evidence="14" key="1">
    <citation type="submission" date="2021-02" db="EMBL/GenBank/DDBJ databases">
        <authorList>
            <person name="Nowell W R."/>
        </authorList>
    </citation>
    <scope>NUCLEOTIDE SEQUENCE</scope>
</reference>
<keyword evidence="8 11" id="KW-1133">Transmembrane helix</keyword>
<dbReference type="InterPro" id="IPR011527">
    <property type="entry name" value="ABC1_TM_dom"/>
</dbReference>
<feature type="domain" description="ABC transporter" evidence="12">
    <location>
        <begin position="1053"/>
        <end position="1310"/>
    </location>
</feature>
<evidence type="ECO:0000313" key="15">
    <source>
        <dbReference type="Proteomes" id="UP000663852"/>
    </source>
</evidence>
<feature type="region of interest" description="Disordered" evidence="10">
    <location>
        <begin position="1326"/>
        <end position="1364"/>
    </location>
</feature>
<evidence type="ECO:0000256" key="3">
    <source>
        <dbReference type="ARBA" id="ARBA00022448"/>
    </source>
</evidence>
<evidence type="ECO:0000256" key="2">
    <source>
        <dbReference type="ARBA" id="ARBA00009726"/>
    </source>
</evidence>
<keyword evidence="4 11" id="KW-0812">Transmembrane</keyword>
<keyword evidence="9 11" id="KW-0472">Membrane</keyword>
<dbReference type="GO" id="GO:0016887">
    <property type="term" value="F:ATP hydrolysis activity"/>
    <property type="evidence" value="ECO:0007669"/>
    <property type="project" value="InterPro"/>
</dbReference>
<evidence type="ECO:0000256" key="4">
    <source>
        <dbReference type="ARBA" id="ARBA00022692"/>
    </source>
</evidence>
<comment type="subcellular location">
    <subcellularLocation>
        <location evidence="1">Membrane</location>
        <topology evidence="1">Multi-pass membrane protein</topology>
    </subcellularLocation>
</comment>
<comment type="similarity">
    <text evidence="2">Belongs to the ABC transporter superfamily. ABCC family. Conjugate transporter (TC 3.A.1.208) subfamily.</text>
</comment>
<comment type="caution">
    <text evidence="14">The sequence shown here is derived from an EMBL/GenBank/DDBJ whole genome shotgun (WGS) entry which is preliminary data.</text>
</comment>
<dbReference type="InterPro" id="IPR036640">
    <property type="entry name" value="ABC1_TM_sf"/>
</dbReference>
<dbReference type="PANTHER" id="PTHR24223:SF456">
    <property type="entry name" value="MULTIDRUG RESISTANCE-ASSOCIATED PROTEIN LETHAL(2)03659"/>
    <property type="match status" value="1"/>
</dbReference>
<dbReference type="Pfam" id="PF00005">
    <property type="entry name" value="ABC_tran"/>
    <property type="match status" value="2"/>
</dbReference>
<dbReference type="Proteomes" id="UP000663852">
    <property type="component" value="Unassembled WGS sequence"/>
</dbReference>
<sequence>MTAETSRPSPFLRAGNWSRFFHSWVSELLTLSRKKGTIELDDLYDVPSNLESTKLTDRLEANWFDEIKRCPENPSLIRATIRTMGWKPWLVGLLLIPNSLLGIAQPLVLIMLMNFFEPCSTMNVWIAWGLAITTVLIALTSSLVIHQNIHRTVCHATKMRIAYSGLIYRKVLRLSSNAMTKISSGKIVNLLSNDSSQIEYALYFINYIWKAPLEIVFAIIFFWRFLKYFIFFGIGYAIFALIIQTICNRLILRFRTKILQITDERVKIMSEIIRSMRIVKMYCWESAFSKIVSSIRKREIVQCAFRLLVDCVQTLLAHTYPNITFLLMFTTMWSLDMRFDMKFFAISMCMLAHLRVNLVHQFTLGVKNLVHYIAAQKRIQAFLLLSESERDDRLLSISRLNLVSKQNGISQRKESAPGIICKINQALWEKDATFSLKNIIFDAHPGDLICIIGPVGSGKSSLLQALSGEITHFEGKVRLYGTFCYVPQESWIFSSSIKNNILFGKEYDHKLFQRVIHASALDTDLTQWSHGIDTLVGDQGLMLSGGQKARVNMARALYRDADIYLLDDPLSAVDVKVSKHLFEKTIKKYLRDKVCVLATHQIQFLQDATKIVVLNNGEMTDIGTYDELSSSSLSFASLLHDIHQHELKEQQSVEFQHQRSIFDSSVSESETPVVENSSLPTNIEKKEEGIVNWHVYTSYLRAGIGLFVGLILMTGIFSVREFIAIFSDRWLATWTSDETHRYRNSTYCTNTSQSAIMAMNETDWNYHRNHRYYIYCGSVVSLFVVTLIRVVITEFIFLNAGRVLHNKMFRRFVRAPMLFFDINPIGRMTNRFTKDVAVMDDSLPISLFELFQCLFRILGTIVLVSWINPWSFIPAIVAVCGMIYIRYRFAQCLRDLKRIEGVSRSPVYSYLSSTIQGIQVIRSYHAEQMCSREFLSHLNNNSRVHGLISIVNRWAAIRFDWITTMYIALVTFSAMVVHIVQNQLSAADIALTLSYSLNIMGILQWSIRLSVDVETQMTAVERVLEYCELDQEPPAQVPVDRRPPSNWPSEGRIVFDNVSMCYSNDENSPLALRHISMTIQSGEKIGIVGRTGAGKSSLIQTLFRMGTLTEGQIKIDNIDISSVGLDDVRSRISVIPQEPVLFTGTLRNNLDPFDEYSDSAIWHALEQVFVQFAFVSDIKMVPSACFKVQLKSLVTEEMTDGLNSLVAESGSNLSVGQKQLVCLARAILKKSKILVIDEATANVDNATDGLIQQAIREQFRDCTVLTVAHRLRTVIDSDRILVLRNGEVLEFDVPSVLLARPTSEFSLLVQQTGSIEAEHLRSLAKAAFDSPKSKSNGIDLSEEPPESNNENDPLLSSHTIMTNV</sequence>
<dbReference type="GO" id="GO:0005524">
    <property type="term" value="F:ATP binding"/>
    <property type="evidence" value="ECO:0007669"/>
    <property type="project" value="UniProtKB-KW"/>
</dbReference>
<feature type="transmembrane region" description="Helical" evidence="11">
    <location>
        <begin position="89"/>
        <end position="113"/>
    </location>
</feature>
<feature type="transmembrane region" description="Helical" evidence="11">
    <location>
        <begin position="959"/>
        <end position="980"/>
    </location>
</feature>
<keyword evidence="6" id="KW-0547">Nucleotide-binding</keyword>
<dbReference type="InterPro" id="IPR027417">
    <property type="entry name" value="P-loop_NTPase"/>
</dbReference>
<dbReference type="SMART" id="SM00382">
    <property type="entry name" value="AAA"/>
    <property type="match status" value="2"/>
</dbReference>
<organism evidence="14 15">
    <name type="scientific">Adineta ricciae</name>
    <name type="common">Rotifer</name>
    <dbReference type="NCBI Taxonomy" id="249248"/>
    <lineage>
        <taxon>Eukaryota</taxon>
        <taxon>Metazoa</taxon>
        <taxon>Spiralia</taxon>
        <taxon>Gnathifera</taxon>
        <taxon>Rotifera</taxon>
        <taxon>Eurotatoria</taxon>
        <taxon>Bdelloidea</taxon>
        <taxon>Adinetida</taxon>
        <taxon>Adinetidae</taxon>
        <taxon>Adineta</taxon>
    </lineage>
</organism>
<dbReference type="PANTHER" id="PTHR24223">
    <property type="entry name" value="ATP-BINDING CASSETTE SUB-FAMILY C"/>
    <property type="match status" value="1"/>
</dbReference>
<dbReference type="Gene3D" id="1.20.1560.10">
    <property type="entry name" value="ABC transporter type 1, transmembrane domain"/>
    <property type="match status" value="2"/>
</dbReference>
<evidence type="ECO:0000256" key="1">
    <source>
        <dbReference type="ARBA" id="ARBA00004141"/>
    </source>
</evidence>
<gene>
    <name evidence="14" type="ORF">EDS130_LOCUS13757</name>
</gene>
<dbReference type="FunFam" id="3.40.50.300:FF:000610">
    <property type="entry name" value="Multidrug resistance-associated ABC transporter"/>
    <property type="match status" value="1"/>
</dbReference>
<evidence type="ECO:0000259" key="12">
    <source>
        <dbReference type="PROSITE" id="PS50893"/>
    </source>
</evidence>
<evidence type="ECO:0000256" key="10">
    <source>
        <dbReference type="SAM" id="MobiDB-lite"/>
    </source>
</evidence>
<dbReference type="CDD" id="cd03244">
    <property type="entry name" value="ABCC_MRP_domain2"/>
    <property type="match status" value="1"/>
</dbReference>
<feature type="compositionally biased region" description="Low complexity" evidence="10">
    <location>
        <begin position="1346"/>
        <end position="1355"/>
    </location>
</feature>
<dbReference type="FunFam" id="3.40.50.300:FF:000973">
    <property type="entry name" value="Multidrug resistance-associated protein 4"/>
    <property type="match status" value="1"/>
</dbReference>
<keyword evidence="7" id="KW-0067">ATP-binding</keyword>
<name>A0A814F622_ADIRI</name>
<evidence type="ECO:0000256" key="11">
    <source>
        <dbReference type="SAM" id="Phobius"/>
    </source>
</evidence>
<dbReference type="InterPro" id="IPR017871">
    <property type="entry name" value="ABC_transporter-like_CS"/>
</dbReference>
<dbReference type="SUPFAM" id="SSF52540">
    <property type="entry name" value="P-loop containing nucleoside triphosphate hydrolases"/>
    <property type="match status" value="2"/>
</dbReference>
<dbReference type="CDD" id="cd18579">
    <property type="entry name" value="ABC_6TM_ABCC_D1"/>
    <property type="match status" value="1"/>
</dbReference>
<dbReference type="InterPro" id="IPR044746">
    <property type="entry name" value="ABCC_6TM_D1"/>
</dbReference>
<keyword evidence="3" id="KW-0813">Transport</keyword>
<evidence type="ECO:0000256" key="5">
    <source>
        <dbReference type="ARBA" id="ARBA00022737"/>
    </source>
</evidence>
<dbReference type="InterPro" id="IPR003593">
    <property type="entry name" value="AAA+_ATPase"/>
</dbReference>
<dbReference type="GO" id="GO:0140359">
    <property type="term" value="F:ABC-type transporter activity"/>
    <property type="evidence" value="ECO:0007669"/>
    <property type="project" value="InterPro"/>
</dbReference>
<proteinExistence type="inferred from homology"/>
<feature type="domain" description="ABC transmembrane type-1" evidence="13">
    <location>
        <begin position="89"/>
        <end position="329"/>
    </location>
</feature>
<evidence type="ECO:0000259" key="13">
    <source>
        <dbReference type="PROSITE" id="PS50929"/>
    </source>
</evidence>
<dbReference type="PROSITE" id="PS00211">
    <property type="entry name" value="ABC_TRANSPORTER_1"/>
    <property type="match status" value="2"/>
</dbReference>
<feature type="transmembrane region" description="Helical" evidence="11">
    <location>
        <begin position="704"/>
        <end position="726"/>
    </location>
</feature>
<dbReference type="CDD" id="cd03250">
    <property type="entry name" value="ABCC_MRP_domain1"/>
    <property type="match status" value="1"/>
</dbReference>
<keyword evidence="5" id="KW-0677">Repeat</keyword>